<feature type="domain" description="Carboxylesterase type B" evidence="9">
    <location>
        <begin position="11"/>
        <end position="102"/>
    </location>
</feature>
<dbReference type="GO" id="GO:0052689">
    <property type="term" value="F:carboxylic ester hydrolase activity"/>
    <property type="evidence" value="ECO:0007669"/>
    <property type="project" value="UniProtKB-KW"/>
</dbReference>
<evidence type="ECO:0000256" key="3">
    <source>
        <dbReference type="ARBA" id="ARBA00022487"/>
    </source>
</evidence>
<name>A0AAV8ZQ24_9CUCU</name>
<dbReference type="PROSITE" id="PS00122">
    <property type="entry name" value="CARBOXYLESTERASE_B_1"/>
    <property type="match status" value="1"/>
</dbReference>
<evidence type="ECO:0000259" key="9">
    <source>
        <dbReference type="Pfam" id="PF00135"/>
    </source>
</evidence>
<dbReference type="EMBL" id="JANEYF010000668">
    <property type="protein sequence ID" value="KAJ8968659.1"/>
    <property type="molecule type" value="Genomic_DNA"/>
</dbReference>
<dbReference type="AlphaFoldDB" id="A0AAV8ZQ24"/>
<dbReference type="InterPro" id="IPR027806">
    <property type="entry name" value="HARBI1_dom"/>
</dbReference>
<dbReference type="Proteomes" id="UP001162156">
    <property type="component" value="Unassembled WGS sequence"/>
</dbReference>
<dbReference type="Gene3D" id="3.40.50.1820">
    <property type="entry name" value="alpha/beta hydrolase"/>
    <property type="match status" value="3"/>
</dbReference>
<proteinExistence type="inferred from homology"/>
<evidence type="ECO:0000256" key="6">
    <source>
        <dbReference type="ARBA" id="ARBA00023157"/>
    </source>
</evidence>
<dbReference type="InterPro" id="IPR029058">
    <property type="entry name" value="AB_hydrolase_fold"/>
</dbReference>
<organism evidence="11 12">
    <name type="scientific">Rhamnusium bicolor</name>
    <dbReference type="NCBI Taxonomy" id="1586634"/>
    <lineage>
        <taxon>Eukaryota</taxon>
        <taxon>Metazoa</taxon>
        <taxon>Ecdysozoa</taxon>
        <taxon>Arthropoda</taxon>
        <taxon>Hexapoda</taxon>
        <taxon>Insecta</taxon>
        <taxon>Pterygota</taxon>
        <taxon>Neoptera</taxon>
        <taxon>Endopterygota</taxon>
        <taxon>Coleoptera</taxon>
        <taxon>Polyphaga</taxon>
        <taxon>Cucujiformia</taxon>
        <taxon>Chrysomeloidea</taxon>
        <taxon>Cerambycidae</taxon>
        <taxon>Lepturinae</taxon>
        <taxon>Rhagiini</taxon>
        <taxon>Rhamnusium</taxon>
    </lineage>
</organism>
<evidence type="ECO:0000256" key="7">
    <source>
        <dbReference type="ARBA" id="ARBA00023180"/>
    </source>
</evidence>
<dbReference type="PANTHER" id="PTHR43142:SF1">
    <property type="entry name" value="CARBOXYLIC ESTER HYDROLASE"/>
    <property type="match status" value="1"/>
</dbReference>
<feature type="domain" description="Carboxylesterase type B" evidence="9">
    <location>
        <begin position="452"/>
        <end position="592"/>
    </location>
</feature>
<evidence type="ECO:0000256" key="4">
    <source>
        <dbReference type="ARBA" id="ARBA00022723"/>
    </source>
</evidence>
<evidence type="ECO:0000256" key="5">
    <source>
        <dbReference type="ARBA" id="ARBA00022801"/>
    </source>
</evidence>
<comment type="caution">
    <text evidence="11">The sequence shown here is derived from an EMBL/GenBank/DDBJ whole genome shotgun (WGS) entry which is preliminary data.</text>
</comment>
<evidence type="ECO:0000256" key="1">
    <source>
        <dbReference type="ARBA" id="ARBA00001968"/>
    </source>
</evidence>
<comment type="similarity">
    <text evidence="2 8">Belongs to the type-B carboxylesterase/lipase family.</text>
</comment>
<dbReference type="PROSITE" id="PS00941">
    <property type="entry name" value="CARBOXYLESTERASE_B_2"/>
    <property type="match status" value="1"/>
</dbReference>
<evidence type="ECO:0000313" key="11">
    <source>
        <dbReference type="EMBL" id="KAJ8968659.1"/>
    </source>
</evidence>
<dbReference type="EC" id="3.1.1.-" evidence="8"/>
<evidence type="ECO:0000313" key="12">
    <source>
        <dbReference type="Proteomes" id="UP001162156"/>
    </source>
</evidence>
<accession>A0AAV8ZQ24</accession>
<gene>
    <name evidence="11" type="ORF">NQ314_002182</name>
</gene>
<sequence length="607" mass="69875">YFYFCDFQEQELIVEISTGQVKGRLAHTVDTYKAYYAFQGIPYAEPPIGNLRFRAPVPAKRWEGLLTTQEDEHKCIQNMDPKGSEDCLYINVFVPKVSINNRNDEYIKIIGFLSTEDSASPGNYALKDQILALKWVQENIIYFGGNPQDVTLFGQSAGSAAVSYLLQTPLTKKAFHSDLYSKVIMQSGTSLNLWSLSRNPRATAFAIGKALEIKTDNSTDLVAALRRIETKALQTTSMSTNLKETVLSNPRDGLIFAPTLEPKIKGAVVTKKSHERLNFGDFNRVPCLIGFNSEEGIQFKDKDENDYIASESSEEDDLEMQLNAQRMKNENYLEETVTQYDEELFFEHFRIIRAVINDIAVKFERSDLYKRHTGQYGKISALNQMQVLCDHTRKSRDIFVGYPGSVHDSRVYINSPLSNHLEEKFGRYFLLGDSGYPLKKCIEIRLKIRGQLSRSIVLFVTDDQFVRPIHDYVSLLAKYAPLYYYRFSYEGKLGVDGKTREIKGVSHGEELPYFWRRSSNIPDPSDSDLITRQRLIRLWTNFAKTSNPTPKQDELLQNIIWPTSIFKNMTYLDIGKNLKLYSDMKNYNIQFWKDLYNNNGYPPYDTY</sequence>
<keyword evidence="6" id="KW-1015">Disulfide bond</keyword>
<keyword evidence="3" id="KW-0719">Serine esterase</keyword>
<feature type="domain" description="DDE Tnp4" evidence="10">
    <location>
        <begin position="383"/>
        <end position="445"/>
    </location>
</feature>
<comment type="cofactor">
    <cofactor evidence="1">
        <name>a divalent metal cation</name>
        <dbReference type="ChEBI" id="CHEBI:60240"/>
    </cofactor>
</comment>
<evidence type="ECO:0000256" key="2">
    <source>
        <dbReference type="ARBA" id="ARBA00005964"/>
    </source>
</evidence>
<feature type="domain" description="Carboxylesterase type B" evidence="9">
    <location>
        <begin position="109"/>
        <end position="340"/>
    </location>
</feature>
<feature type="non-terminal residue" evidence="11">
    <location>
        <position position="1"/>
    </location>
</feature>
<dbReference type="Pfam" id="PF13359">
    <property type="entry name" value="DDE_Tnp_4"/>
    <property type="match status" value="1"/>
</dbReference>
<dbReference type="PANTHER" id="PTHR43142">
    <property type="entry name" value="CARBOXYLIC ESTER HYDROLASE"/>
    <property type="match status" value="1"/>
</dbReference>
<keyword evidence="7" id="KW-0325">Glycoprotein</keyword>
<evidence type="ECO:0000259" key="10">
    <source>
        <dbReference type="Pfam" id="PF13359"/>
    </source>
</evidence>
<protein>
    <recommendedName>
        <fullName evidence="8">Carboxylic ester hydrolase</fullName>
        <ecNumber evidence="8">3.1.1.-</ecNumber>
    </recommendedName>
</protein>
<evidence type="ECO:0000256" key="8">
    <source>
        <dbReference type="RuleBase" id="RU361235"/>
    </source>
</evidence>
<keyword evidence="5 8" id="KW-0378">Hydrolase</keyword>
<dbReference type="GO" id="GO:0046872">
    <property type="term" value="F:metal ion binding"/>
    <property type="evidence" value="ECO:0007669"/>
    <property type="project" value="UniProtKB-KW"/>
</dbReference>
<dbReference type="Pfam" id="PF00135">
    <property type="entry name" value="COesterase"/>
    <property type="match status" value="3"/>
</dbReference>
<keyword evidence="12" id="KW-1185">Reference proteome</keyword>
<dbReference type="InterPro" id="IPR019826">
    <property type="entry name" value="Carboxylesterase_B_AS"/>
</dbReference>
<keyword evidence="4" id="KW-0479">Metal-binding</keyword>
<reference evidence="11" key="1">
    <citation type="journal article" date="2023" name="Insect Mol. Biol.">
        <title>Genome sequencing provides insights into the evolution of gene families encoding plant cell wall-degrading enzymes in longhorned beetles.</title>
        <authorList>
            <person name="Shin N.R."/>
            <person name="Okamura Y."/>
            <person name="Kirsch R."/>
            <person name="Pauchet Y."/>
        </authorList>
    </citation>
    <scope>NUCLEOTIDE SEQUENCE</scope>
    <source>
        <strain evidence="11">RBIC_L_NR</strain>
    </source>
</reference>
<dbReference type="SUPFAM" id="SSF53474">
    <property type="entry name" value="alpha/beta-Hydrolases"/>
    <property type="match status" value="1"/>
</dbReference>
<dbReference type="InterPro" id="IPR019819">
    <property type="entry name" value="Carboxylesterase_B_CS"/>
</dbReference>
<dbReference type="InterPro" id="IPR002018">
    <property type="entry name" value="CarbesteraseB"/>
</dbReference>